<dbReference type="Proteomes" id="UP000282211">
    <property type="component" value="Unassembled WGS sequence"/>
</dbReference>
<protein>
    <recommendedName>
        <fullName evidence="4">Polyketide cyclase/dehydrase/lipid transport protein</fullName>
    </recommendedName>
</protein>
<name>A0A420WE96_9PROT</name>
<dbReference type="OrthoDB" id="315686at2"/>
<dbReference type="SUPFAM" id="SSF55961">
    <property type="entry name" value="Bet v1-like"/>
    <property type="match status" value="1"/>
</dbReference>
<keyword evidence="1" id="KW-1133">Transmembrane helix</keyword>
<keyword evidence="3" id="KW-1185">Reference proteome</keyword>
<keyword evidence="1" id="KW-0812">Transmembrane</keyword>
<evidence type="ECO:0008006" key="4">
    <source>
        <dbReference type="Google" id="ProtNLM"/>
    </source>
</evidence>
<accession>A0A420WE96</accession>
<organism evidence="2 3">
    <name type="scientific">Litorimonas taeanensis</name>
    <dbReference type="NCBI Taxonomy" id="568099"/>
    <lineage>
        <taxon>Bacteria</taxon>
        <taxon>Pseudomonadati</taxon>
        <taxon>Pseudomonadota</taxon>
        <taxon>Alphaproteobacteria</taxon>
        <taxon>Maricaulales</taxon>
        <taxon>Robiginitomaculaceae</taxon>
    </lineage>
</organism>
<dbReference type="RefSeq" id="WP_147405898.1">
    <property type="nucleotide sequence ID" value="NZ_RBII01000002.1"/>
</dbReference>
<gene>
    <name evidence="2" type="ORF">DES40_2144</name>
</gene>
<evidence type="ECO:0000313" key="2">
    <source>
        <dbReference type="EMBL" id="RKQ69344.1"/>
    </source>
</evidence>
<dbReference type="AlphaFoldDB" id="A0A420WE96"/>
<feature type="transmembrane region" description="Helical" evidence="1">
    <location>
        <begin position="21"/>
        <end position="39"/>
    </location>
</feature>
<feature type="transmembrane region" description="Helical" evidence="1">
    <location>
        <begin position="111"/>
        <end position="129"/>
    </location>
</feature>
<comment type="caution">
    <text evidence="2">The sequence shown here is derived from an EMBL/GenBank/DDBJ whole genome shotgun (WGS) entry which is preliminary data.</text>
</comment>
<evidence type="ECO:0000313" key="3">
    <source>
        <dbReference type="Proteomes" id="UP000282211"/>
    </source>
</evidence>
<dbReference type="InParanoid" id="A0A420WE96"/>
<feature type="transmembrane region" description="Helical" evidence="1">
    <location>
        <begin position="136"/>
        <end position="157"/>
    </location>
</feature>
<feature type="transmembrane region" description="Helical" evidence="1">
    <location>
        <begin position="82"/>
        <end position="105"/>
    </location>
</feature>
<keyword evidence="1" id="KW-0472">Membrane</keyword>
<evidence type="ECO:0000256" key="1">
    <source>
        <dbReference type="SAM" id="Phobius"/>
    </source>
</evidence>
<proteinExistence type="predicted"/>
<sequence>MSKRFNPKFTSHPAGYVVWRLGLIFLCLLAVALGLYALSGVARGWSALASSLTVLIAIPYTIGAWGVFLIDPKGTKLRQGHTKLYITAPTLFMLAVLFLGSLILGEGVICMVMLSPIWLLSAIAGGLTVRSLHKKFINQSTFLCSSLMLMPILALIIDSTTPLSTDYRQVKRAIIIDAPTEAVWSYIHHIDNITAEEGRWNLSQDVIGLPRPDAARMVGHGIGAIRTSYWGESITFEEHITRSDFQKTLEWNFVFPNDSLQHHTDRHISPDGEVLKIQSGGYKLVALAENKVQLVLHTEYKMTTPLNGYSALWGELFLGDIQNNILQVIKSRSETLPHKN</sequence>
<reference evidence="2 3" key="1">
    <citation type="submission" date="2018-10" db="EMBL/GenBank/DDBJ databases">
        <title>Genomic Encyclopedia of Type Strains, Phase IV (KMG-IV): sequencing the most valuable type-strain genomes for metagenomic binning, comparative biology and taxonomic classification.</title>
        <authorList>
            <person name="Goeker M."/>
        </authorList>
    </citation>
    <scope>NUCLEOTIDE SEQUENCE [LARGE SCALE GENOMIC DNA]</scope>
    <source>
        <strain evidence="2 3">DSM 22008</strain>
    </source>
</reference>
<dbReference type="EMBL" id="RBII01000002">
    <property type="protein sequence ID" value="RKQ69344.1"/>
    <property type="molecule type" value="Genomic_DNA"/>
</dbReference>
<feature type="transmembrane region" description="Helical" evidence="1">
    <location>
        <begin position="45"/>
        <end position="70"/>
    </location>
</feature>